<dbReference type="Pfam" id="PF20302">
    <property type="entry name" value="HisK-N-like"/>
    <property type="match status" value="1"/>
</dbReference>
<comment type="catalytic activity">
    <reaction evidence="13">
        <text>L-seryl-[protein] + ATP = O-phospho-L-seryl-[protein] + ADP + H(+)</text>
        <dbReference type="Rhea" id="RHEA:17989"/>
        <dbReference type="Rhea" id="RHEA-COMP:9863"/>
        <dbReference type="Rhea" id="RHEA-COMP:11604"/>
        <dbReference type="ChEBI" id="CHEBI:15378"/>
        <dbReference type="ChEBI" id="CHEBI:29999"/>
        <dbReference type="ChEBI" id="CHEBI:30616"/>
        <dbReference type="ChEBI" id="CHEBI:83421"/>
        <dbReference type="ChEBI" id="CHEBI:456216"/>
        <dbReference type="EC" id="2.7.11.25"/>
    </reaction>
</comment>
<dbReference type="PROSITE" id="PS00108">
    <property type="entry name" value="PROTEIN_KINASE_ST"/>
    <property type="match status" value="1"/>
</dbReference>
<dbReference type="PROSITE" id="PS50011">
    <property type="entry name" value="PROTEIN_KINASE_DOM"/>
    <property type="match status" value="1"/>
</dbReference>
<gene>
    <name evidence="17" type="primary">MAP3K6</name>
    <name evidence="17" type="synonym">si:ch211-1i11.3</name>
</gene>
<dbReference type="PANTHER" id="PTHR11584:SF391">
    <property type="entry name" value="MITOGEN-ACTIVATED PROTEIN KINASE KINASE KINASE 6"/>
    <property type="match status" value="1"/>
</dbReference>
<dbReference type="PANTHER" id="PTHR11584">
    <property type="entry name" value="SERINE/THREONINE PROTEIN KINASE"/>
    <property type="match status" value="1"/>
</dbReference>
<dbReference type="Pfam" id="PF13281">
    <property type="entry name" value="MAP3K_TRAF_bd"/>
    <property type="match status" value="1"/>
</dbReference>
<comment type="cofactor">
    <cofactor evidence="1">
        <name>Mg(2+)</name>
        <dbReference type="ChEBI" id="CHEBI:18420"/>
    </cofactor>
</comment>
<keyword evidence="10" id="KW-0460">Magnesium</keyword>
<feature type="binding site" evidence="14">
    <location>
        <position position="605"/>
    </location>
    <ligand>
        <name>ATP</name>
        <dbReference type="ChEBI" id="CHEBI:30616"/>
    </ligand>
</feature>
<dbReference type="Pfam" id="PF20309">
    <property type="entry name" value="DRHyd-ASK"/>
    <property type="match status" value="1"/>
</dbReference>
<dbReference type="Proteomes" id="UP000472265">
    <property type="component" value="Chromosome 17"/>
</dbReference>
<dbReference type="Gene3D" id="3.30.200.20">
    <property type="entry name" value="Phosphorylase Kinase, domain 1"/>
    <property type="match status" value="1"/>
</dbReference>
<evidence type="ECO:0000256" key="6">
    <source>
        <dbReference type="ARBA" id="ARBA00022723"/>
    </source>
</evidence>
<dbReference type="InterPro" id="IPR043969">
    <property type="entry name" value="MAP3K_PH"/>
</dbReference>
<keyword evidence="18" id="KW-1185">Reference proteome</keyword>
<evidence type="ECO:0000256" key="2">
    <source>
        <dbReference type="ARBA" id="ARBA00006529"/>
    </source>
</evidence>
<dbReference type="SMART" id="SM00220">
    <property type="entry name" value="S_TKc"/>
    <property type="match status" value="1"/>
</dbReference>
<evidence type="ECO:0000313" key="17">
    <source>
        <dbReference type="Ensembl" id="ENSSAUP00010051578.1"/>
    </source>
</evidence>
<accession>A0A671XKG8</accession>
<keyword evidence="6" id="KW-0479">Metal-binding</keyword>
<evidence type="ECO:0000256" key="3">
    <source>
        <dbReference type="ARBA" id="ARBA00012406"/>
    </source>
</evidence>
<dbReference type="GO" id="GO:0005524">
    <property type="term" value="F:ATP binding"/>
    <property type="evidence" value="ECO:0007669"/>
    <property type="project" value="UniProtKB-UniRule"/>
</dbReference>
<comment type="catalytic activity">
    <reaction evidence="12">
        <text>L-threonyl-[protein] + ATP = O-phospho-L-threonyl-[protein] + ADP + H(+)</text>
        <dbReference type="Rhea" id="RHEA:46608"/>
        <dbReference type="Rhea" id="RHEA-COMP:11060"/>
        <dbReference type="Rhea" id="RHEA-COMP:11605"/>
        <dbReference type="ChEBI" id="CHEBI:15378"/>
        <dbReference type="ChEBI" id="CHEBI:30013"/>
        <dbReference type="ChEBI" id="CHEBI:30616"/>
        <dbReference type="ChEBI" id="CHEBI:61977"/>
        <dbReference type="ChEBI" id="CHEBI:456216"/>
        <dbReference type="EC" id="2.7.11.25"/>
    </reaction>
</comment>
<evidence type="ECO:0000256" key="8">
    <source>
        <dbReference type="ARBA" id="ARBA00022777"/>
    </source>
</evidence>
<evidence type="ECO:0000256" key="10">
    <source>
        <dbReference type="ARBA" id="ARBA00022842"/>
    </source>
</evidence>
<reference evidence="17" key="2">
    <citation type="submission" date="2025-08" db="UniProtKB">
        <authorList>
            <consortium name="Ensembl"/>
        </authorList>
    </citation>
    <scope>IDENTIFICATION</scope>
</reference>
<dbReference type="InterPro" id="IPR011009">
    <property type="entry name" value="Kinase-like_dom_sf"/>
</dbReference>
<dbReference type="SUPFAM" id="SSF56112">
    <property type="entry name" value="Protein kinase-like (PK-like)"/>
    <property type="match status" value="1"/>
</dbReference>
<keyword evidence="8" id="KW-0418">Kinase</keyword>
<dbReference type="FunFam" id="1.10.510.10:FF:000054">
    <property type="entry name" value="Mitogen-activated protein kinase kinase kinase 5"/>
    <property type="match status" value="1"/>
</dbReference>
<evidence type="ECO:0000256" key="5">
    <source>
        <dbReference type="ARBA" id="ARBA00022679"/>
    </source>
</evidence>
<dbReference type="InterPro" id="IPR046873">
    <property type="entry name" value="HisK-N-like"/>
</dbReference>
<dbReference type="CDD" id="cd06624">
    <property type="entry name" value="STKc_ASK"/>
    <property type="match status" value="1"/>
</dbReference>
<dbReference type="InterPro" id="IPR008271">
    <property type="entry name" value="Ser/Thr_kinase_AS"/>
</dbReference>
<evidence type="ECO:0000256" key="4">
    <source>
        <dbReference type="ARBA" id="ARBA00022527"/>
    </source>
</evidence>
<evidence type="ECO:0000256" key="11">
    <source>
        <dbReference type="ARBA" id="ARBA00023054"/>
    </source>
</evidence>
<comment type="similarity">
    <text evidence="2">Belongs to the protein kinase superfamily. STE Ser/Thr protein kinase family. MAP kinase kinase kinase subfamily.</text>
</comment>
<dbReference type="GO" id="GO:0033554">
    <property type="term" value="P:cellular response to stress"/>
    <property type="evidence" value="ECO:0007669"/>
    <property type="project" value="TreeGrafter"/>
</dbReference>
<keyword evidence="7 14" id="KW-0547">Nucleotide-binding</keyword>
<reference evidence="17" key="1">
    <citation type="submission" date="2021-04" db="EMBL/GenBank/DDBJ databases">
        <authorList>
            <consortium name="Wellcome Sanger Institute Data Sharing"/>
        </authorList>
    </citation>
    <scope>NUCLEOTIDE SEQUENCE [LARGE SCALE GENOMIC DNA]</scope>
</reference>
<evidence type="ECO:0000256" key="1">
    <source>
        <dbReference type="ARBA" id="ARBA00001946"/>
    </source>
</evidence>
<dbReference type="GO" id="GO:0046872">
    <property type="term" value="F:metal ion binding"/>
    <property type="evidence" value="ECO:0007669"/>
    <property type="project" value="UniProtKB-KW"/>
</dbReference>
<dbReference type="Gene3D" id="1.10.510.10">
    <property type="entry name" value="Transferase(Phosphotransferase) domain 1"/>
    <property type="match status" value="1"/>
</dbReference>
<dbReference type="Ensembl" id="ENSSAUT00010054237.1">
    <property type="protein sequence ID" value="ENSSAUP00010051578.1"/>
    <property type="gene ID" value="ENSSAUG00010020734.1"/>
</dbReference>
<reference evidence="17" key="3">
    <citation type="submission" date="2025-09" db="UniProtKB">
        <authorList>
            <consortium name="Ensembl"/>
        </authorList>
    </citation>
    <scope>IDENTIFICATION</scope>
</reference>
<keyword evidence="11 15" id="KW-0175">Coiled coil</keyword>
<keyword evidence="9 14" id="KW-0067">ATP-binding</keyword>
<dbReference type="GO" id="GO:0004709">
    <property type="term" value="F:MAP kinase kinase kinase activity"/>
    <property type="evidence" value="ECO:0007669"/>
    <property type="project" value="UniProtKB-EC"/>
</dbReference>
<dbReference type="InterPro" id="IPR000719">
    <property type="entry name" value="Prot_kinase_dom"/>
</dbReference>
<keyword evidence="4" id="KW-0723">Serine/threonine-protein kinase</keyword>
<evidence type="ECO:0000256" key="15">
    <source>
        <dbReference type="SAM" id="Coils"/>
    </source>
</evidence>
<evidence type="ECO:0000256" key="12">
    <source>
        <dbReference type="ARBA" id="ARBA00047559"/>
    </source>
</evidence>
<dbReference type="GeneTree" id="ENSGT00940000159398"/>
<sequence length="1147" mass="129642">MYTTERRRMSLHELRRKDPVRVSAGSLWQDSLAMELSGSGKQTVSPRSRTRAVSVAYLVNEDASVPQTEENLSLKCVKEACADAHAVFKTISFERISLGTTDILDSFYNADVAVVEMSDSFCQPSLFYHLGVRESFSMTNNIILYCYKQDSDLQAVKEQCGTYTFIPYVVSPQGKVFACDATMMTGMKDLMQPSFQLEPLLTPLVERLVHLLNNVHVQSSEYFRESIRHEIRMARERFSGKDLSQELSRIQQRLDSVELLTPDIVMNLLLSYRDIQDYDSIIKLVETLNNLPMCLVAGHQNIKFHYIFALNRRNRPGDRNKALELILPIVESGGKVASDVFCLCGRIYKDMFMSSGFTDVRSRDQACYWYGKAFETEPTLHSGINNVVLLMAAGHEFETSIELRKIGVTLSTLLGRKGSLEKMKAYWDVGFYLGANILANEHRKVIEASEKLYRLKAPIWYVASIMETFILYRQFAKPPEVRAPKQDTVDFWMELLLQACKPTDSTARCPVSNADNLNSNPNDKNARSASKIDERSCFLYVHYNSDDFQLCFPSELHCKGPAFPFFSQYIYETNENGDKVVLGKGTYGVVYAGRDLSNQVRIAIKEIPEKDSTYSQPLHEEIALHKRLKHRNIVQYLGSVSQDGFIKIFMEEVPGGSLSSLLRSKWGPLKDNEATIIFYTKQILEGLKYLHENQIVHRDIKGDNVLINTYSGVLKISDFGTSKRLAGINPCTETFAGTLQYMAPEIIDQGPRGYGKPADIWSLGCTIIEMATGKTPFHELGSPQAAMFKVGMFKIHPKVPECMSDTAKCFIMNCFTPNPDDRATAAELLGDPFLRSSPRKKARAQQETESKDFLNSADYQRSLSVPISILVEDTDSYLGSIDLSCSLDLRRPQSAFRANEISEKDSPSEMCSPASTEENIGLFMLRKDSERRATLHRVLTDYISLVVFNIQESVPQHGEGSSLTADHINELISCLRENIRSPDRKQLTSSLLELRAKLLAAAVSPNSLQVVLFSFQDAVKKVLRQQQVKPHWMFALDNLLRQAVQDALTVLLPGRASSDPSSDVWVESLKRVNFFFFFLGFLSFIQPPSFDDGCLGFRLLTQLNEKEREYQELLRSSVQRKQEQIDALRKAAVAEGNAFNWLVPPCL</sequence>
<dbReference type="Pfam" id="PF00069">
    <property type="entry name" value="Pkinase"/>
    <property type="match status" value="1"/>
</dbReference>
<evidence type="ECO:0000256" key="14">
    <source>
        <dbReference type="PROSITE-ProRule" id="PRU10141"/>
    </source>
</evidence>
<dbReference type="Pfam" id="PF19039">
    <property type="entry name" value="ASK_PH"/>
    <property type="match status" value="1"/>
</dbReference>
<keyword evidence="5" id="KW-0808">Transferase</keyword>
<dbReference type="InterPro" id="IPR025136">
    <property type="entry name" value="MAP3K_TRAF-bd"/>
</dbReference>
<dbReference type="AlphaFoldDB" id="A0A671XKG8"/>
<feature type="coiled-coil region" evidence="15">
    <location>
        <begin position="1103"/>
        <end position="1131"/>
    </location>
</feature>
<evidence type="ECO:0000256" key="13">
    <source>
        <dbReference type="ARBA" id="ARBA00048329"/>
    </source>
</evidence>
<feature type="domain" description="Protein kinase" evidence="16">
    <location>
        <begin position="576"/>
        <end position="834"/>
    </location>
</feature>
<evidence type="ECO:0000259" key="16">
    <source>
        <dbReference type="PROSITE" id="PS50011"/>
    </source>
</evidence>
<dbReference type="FunFam" id="3.30.200.20:FF:000067">
    <property type="entry name" value="Mitogen-activated protein kinase kinase kinase 5"/>
    <property type="match status" value="1"/>
</dbReference>
<dbReference type="EC" id="2.7.11.25" evidence="3"/>
<dbReference type="InterPro" id="IPR046872">
    <property type="entry name" value="DRHyd-ASK"/>
</dbReference>
<dbReference type="InterPro" id="IPR017441">
    <property type="entry name" value="Protein_kinase_ATP_BS"/>
</dbReference>
<organism evidence="17 18">
    <name type="scientific">Sparus aurata</name>
    <name type="common">Gilthead sea bream</name>
    <dbReference type="NCBI Taxonomy" id="8175"/>
    <lineage>
        <taxon>Eukaryota</taxon>
        <taxon>Metazoa</taxon>
        <taxon>Chordata</taxon>
        <taxon>Craniata</taxon>
        <taxon>Vertebrata</taxon>
        <taxon>Euteleostomi</taxon>
        <taxon>Actinopterygii</taxon>
        <taxon>Neopterygii</taxon>
        <taxon>Teleostei</taxon>
        <taxon>Neoteleostei</taxon>
        <taxon>Acanthomorphata</taxon>
        <taxon>Eupercaria</taxon>
        <taxon>Spariformes</taxon>
        <taxon>Sparidae</taxon>
        <taxon>Sparus</taxon>
    </lineage>
</organism>
<evidence type="ECO:0000256" key="9">
    <source>
        <dbReference type="ARBA" id="ARBA00022840"/>
    </source>
</evidence>
<evidence type="ECO:0000313" key="18">
    <source>
        <dbReference type="Proteomes" id="UP000472265"/>
    </source>
</evidence>
<protein>
    <recommendedName>
        <fullName evidence="3">mitogen-activated protein kinase kinase kinase</fullName>
        <ecNumber evidence="3">2.7.11.25</ecNumber>
    </recommendedName>
</protein>
<name>A0A671XKG8_SPAAU</name>
<proteinExistence type="inferred from homology"/>
<dbReference type="PROSITE" id="PS00107">
    <property type="entry name" value="PROTEIN_KINASE_ATP"/>
    <property type="match status" value="1"/>
</dbReference>
<evidence type="ECO:0000256" key="7">
    <source>
        <dbReference type="ARBA" id="ARBA00022741"/>
    </source>
</evidence>